<dbReference type="AlphaFoldDB" id="A0A8H7TIB2"/>
<reference evidence="3" key="1">
    <citation type="submission" date="2021-02" db="EMBL/GenBank/DDBJ databases">
        <title>Genome sequence Cadophora malorum strain M34.</title>
        <authorList>
            <person name="Stefanovic E."/>
            <person name="Vu D."/>
            <person name="Scully C."/>
            <person name="Dijksterhuis J."/>
            <person name="Roader J."/>
            <person name="Houbraken J."/>
        </authorList>
    </citation>
    <scope>NUCLEOTIDE SEQUENCE</scope>
    <source>
        <strain evidence="3">M34</strain>
    </source>
</reference>
<dbReference type="SUPFAM" id="SSF53474">
    <property type="entry name" value="alpha/beta-Hydrolases"/>
    <property type="match status" value="1"/>
</dbReference>
<evidence type="ECO:0000259" key="2">
    <source>
        <dbReference type="Pfam" id="PF12697"/>
    </source>
</evidence>
<dbReference type="Proteomes" id="UP000664132">
    <property type="component" value="Unassembled WGS sequence"/>
</dbReference>
<dbReference type="InterPro" id="IPR000073">
    <property type="entry name" value="AB_hydrolase_1"/>
</dbReference>
<dbReference type="EMBL" id="JAFJYH010000106">
    <property type="protein sequence ID" value="KAG4419421.1"/>
    <property type="molecule type" value="Genomic_DNA"/>
</dbReference>
<sequence>MKLSLALSISLLLLGVLSHSICSDSATRMCQDYSIPVSITSQVLIPSYPRFSDDFDVVDFVNTLLGRDAKASFISFRGAKNVAALYEIAATICSPCKSTRKEKTLLLASHGLGYDRRYWDSGTESANYSFVDFAIAQGYFVFFYDRLGTGRSSKVSGYDVPQSTVQLAILQQLSSLIRAGNYTGSFGAPSKLVHVGHSYGSLISNGLIATTPGLSDGVILTDAASNAAAFLHGNSFSKEMAWYAESIKQPVGSVELLTFTAVEQKAPEFTKPLMVIAGEYDSAMCDGNCTGFLAPPVVAEYFPNVTDFQAIVHPAVGHAINLSYNATGAYAVMLGYLKTHGL</sequence>
<feature type="domain" description="AB hydrolase-1" evidence="2">
    <location>
        <begin position="107"/>
        <end position="245"/>
    </location>
</feature>
<dbReference type="OrthoDB" id="190201at2759"/>
<dbReference type="Pfam" id="PF12697">
    <property type="entry name" value="Abhydrolase_6"/>
    <property type="match status" value="1"/>
</dbReference>
<evidence type="ECO:0000313" key="4">
    <source>
        <dbReference type="Proteomes" id="UP000664132"/>
    </source>
</evidence>
<gene>
    <name evidence="3" type="ORF">IFR04_007472</name>
</gene>
<dbReference type="Gene3D" id="3.40.50.1820">
    <property type="entry name" value="alpha/beta hydrolase"/>
    <property type="match status" value="1"/>
</dbReference>
<feature type="chain" id="PRO_5034362685" description="AB hydrolase-1 domain-containing protein" evidence="1">
    <location>
        <begin position="19"/>
        <end position="342"/>
    </location>
</feature>
<proteinExistence type="predicted"/>
<organism evidence="3 4">
    <name type="scientific">Cadophora malorum</name>
    <dbReference type="NCBI Taxonomy" id="108018"/>
    <lineage>
        <taxon>Eukaryota</taxon>
        <taxon>Fungi</taxon>
        <taxon>Dikarya</taxon>
        <taxon>Ascomycota</taxon>
        <taxon>Pezizomycotina</taxon>
        <taxon>Leotiomycetes</taxon>
        <taxon>Helotiales</taxon>
        <taxon>Ploettnerulaceae</taxon>
        <taxon>Cadophora</taxon>
    </lineage>
</organism>
<evidence type="ECO:0000313" key="3">
    <source>
        <dbReference type="EMBL" id="KAG4419421.1"/>
    </source>
</evidence>
<feature type="signal peptide" evidence="1">
    <location>
        <begin position="1"/>
        <end position="18"/>
    </location>
</feature>
<keyword evidence="1" id="KW-0732">Signal</keyword>
<protein>
    <recommendedName>
        <fullName evidence="2">AB hydrolase-1 domain-containing protein</fullName>
    </recommendedName>
</protein>
<keyword evidence="4" id="KW-1185">Reference proteome</keyword>
<dbReference type="InterPro" id="IPR029058">
    <property type="entry name" value="AB_hydrolase_fold"/>
</dbReference>
<comment type="caution">
    <text evidence="3">The sequence shown here is derived from an EMBL/GenBank/DDBJ whole genome shotgun (WGS) entry which is preliminary data.</text>
</comment>
<accession>A0A8H7TIB2</accession>
<name>A0A8H7TIB2_9HELO</name>
<evidence type="ECO:0000256" key="1">
    <source>
        <dbReference type="SAM" id="SignalP"/>
    </source>
</evidence>